<evidence type="ECO:0000256" key="9">
    <source>
        <dbReference type="SAM" id="Coils"/>
    </source>
</evidence>
<dbReference type="InterPro" id="IPR036388">
    <property type="entry name" value="WH-like_DNA-bd_sf"/>
</dbReference>
<dbReference type="SMART" id="SM00415">
    <property type="entry name" value="HSF"/>
    <property type="match status" value="1"/>
</dbReference>
<dbReference type="InterPro" id="IPR036390">
    <property type="entry name" value="WH_DNA-bd_sf"/>
</dbReference>
<dbReference type="AlphaFoldDB" id="A0A218XNB0"/>
<reference evidence="14" key="1">
    <citation type="journal article" date="2017" name="Plant J.">
        <title>The pomegranate (Punica granatum L.) genome and the genomics of punicalagin biosynthesis.</title>
        <authorList>
            <person name="Qin G."/>
            <person name="Xu C."/>
            <person name="Ming R."/>
            <person name="Tang H."/>
            <person name="Guyot R."/>
            <person name="Kramer E.M."/>
            <person name="Hu Y."/>
            <person name="Yi X."/>
            <person name="Qi Y."/>
            <person name="Xu X."/>
            <person name="Gao Z."/>
            <person name="Pan H."/>
            <person name="Jian J."/>
            <person name="Tian Y."/>
            <person name="Yue Z."/>
            <person name="Xu Y."/>
        </authorList>
    </citation>
    <scope>NUCLEOTIDE SEQUENCE [LARGE SCALE GENOMIC DNA]</scope>
    <source>
        <strain evidence="14">cv. Dabenzi</strain>
    </source>
</reference>
<comment type="similarity">
    <text evidence="8">Belongs to the HSF family. Class A subfamily.</text>
</comment>
<keyword evidence="7" id="KW-0539">Nucleus</keyword>
<sequence>MVKPQEEDGPSAAPFLEKSYEMVDDENTDSIISWGGSGDSFVIWDVTQFSVQLLPKYFKHSNFSSFMRQLNIYGFRKVETDRWEFANDGFIRGKRHLLKNISRRKHPHSNEPKKSSHPQQSDNSVRSVNGVDSSRLLKDVENLKNDRNVLMQEFVKLRQLQETSENKLLVLRERVQGMEKNQQQMLSFLVMAMQNPGFLVQLFHPKENYFPMLEQGGVINGGKQPQLFSDGRLLSYESVLNGLPNPEFSSCSGSRKASGPNSDQTFDGTKDAFLGIDLMKMLMDETSKFTLDGFIIPDFPDDGSWRELLLASPFITEETERGKKGPTGPTICDTNMTESHSFEQLMEQIGRSQGLDGNEAEFDGADSEDNETMDSLTEQMEHLDSGTNGPS</sequence>
<evidence type="ECO:0000256" key="4">
    <source>
        <dbReference type="ARBA" id="ARBA00023016"/>
    </source>
</evidence>
<dbReference type="InterPro" id="IPR000232">
    <property type="entry name" value="HSF_DNA-bd"/>
</dbReference>
<evidence type="ECO:0000256" key="8">
    <source>
        <dbReference type="ARBA" id="ARBA00061350"/>
    </source>
</evidence>
<dbReference type="Proteomes" id="UP000197138">
    <property type="component" value="Unassembled WGS sequence"/>
</dbReference>
<dbReference type="STRING" id="22663.A0A218XNB0"/>
<evidence type="ECO:0000256" key="2">
    <source>
        <dbReference type="ARBA" id="ARBA00022553"/>
    </source>
</evidence>
<keyword evidence="5" id="KW-0238">DNA-binding</keyword>
<keyword evidence="6" id="KW-0804">Transcription</keyword>
<gene>
    <name evidence="12" type="ORF">CDL15_Pgr011114</name>
    <name evidence="13" type="ORF">CRG98_019826</name>
</gene>
<evidence type="ECO:0000313" key="15">
    <source>
        <dbReference type="Proteomes" id="UP000233551"/>
    </source>
</evidence>
<evidence type="ECO:0000256" key="7">
    <source>
        <dbReference type="ARBA" id="ARBA00023242"/>
    </source>
</evidence>
<feature type="compositionally biased region" description="Polar residues" evidence="10">
    <location>
        <begin position="117"/>
        <end position="128"/>
    </location>
</feature>
<evidence type="ECO:0000313" key="13">
    <source>
        <dbReference type="EMBL" id="PKI59820.1"/>
    </source>
</evidence>
<dbReference type="Proteomes" id="UP000233551">
    <property type="component" value="Unassembled WGS sequence"/>
</dbReference>
<dbReference type="Pfam" id="PF00447">
    <property type="entry name" value="HSF_DNA-bind"/>
    <property type="match status" value="1"/>
</dbReference>
<feature type="domain" description="HSF-type DNA-binding" evidence="11">
    <location>
        <begin position="54"/>
        <end position="78"/>
    </location>
</feature>
<evidence type="ECO:0000313" key="14">
    <source>
        <dbReference type="Proteomes" id="UP000197138"/>
    </source>
</evidence>
<evidence type="ECO:0000256" key="10">
    <source>
        <dbReference type="SAM" id="MobiDB-lite"/>
    </source>
</evidence>
<organism evidence="12 14">
    <name type="scientific">Punica granatum</name>
    <name type="common">Pomegranate</name>
    <dbReference type="NCBI Taxonomy" id="22663"/>
    <lineage>
        <taxon>Eukaryota</taxon>
        <taxon>Viridiplantae</taxon>
        <taxon>Streptophyta</taxon>
        <taxon>Embryophyta</taxon>
        <taxon>Tracheophyta</taxon>
        <taxon>Spermatophyta</taxon>
        <taxon>Magnoliopsida</taxon>
        <taxon>eudicotyledons</taxon>
        <taxon>Gunneridae</taxon>
        <taxon>Pentapetalae</taxon>
        <taxon>rosids</taxon>
        <taxon>malvids</taxon>
        <taxon>Myrtales</taxon>
        <taxon>Lythraceae</taxon>
        <taxon>Punica</taxon>
    </lineage>
</organism>
<evidence type="ECO:0000256" key="6">
    <source>
        <dbReference type="ARBA" id="ARBA00023163"/>
    </source>
</evidence>
<dbReference type="EMBL" id="MTKT01001090">
    <property type="protein sequence ID" value="OWM86290.1"/>
    <property type="molecule type" value="Genomic_DNA"/>
</dbReference>
<evidence type="ECO:0000313" key="12">
    <source>
        <dbReference type="EMBL" id="OWM86290.1"/>
    </source>
</evidence>
<protein>
    <recommendedName>
        <fullName evidence="11">HSF-type DNA-binding domain-containing protein</fullName>
    </recommendedName>
</protein>
<dbReference type="GO" id="GO:0000978">
    <property type="term" value="F:RNA polymerase II cis-regulatory region sequence-specific DNA binding"/>
    <property type="evidence" value="ECO:0007669"/>
    <property type="project" value="TreeGrafter"/>
</dbReference>
<dbReference type="FunFam" id="1.10.10.10:FF:000057">
    <property type="entry name" value="Heat shock transcription factor 1"/>
    <property type="match status" value="1"/>
</dbReference>
<keyword evidence="2" id="KW-0597">Phosphoprotein</keyword>
<evidence type="ECO:0000256" key="5">
    <source>
        <dbReference type="ARBA" id="ARBA00023125"/>
    </source>
</evidence>
<dbReference type="GO" id="GO:0003700">
    <property type="term" value="F:DNA-binding transcription factor activity"/>
    <property type="evidence" value="ECO:0007669"/>
    <property type="project" value="InterPro"/>
</dbReference>
<evidence type="ECO:0000256" key="3">
    <source>
        <dbReference type="ARBA" id="ARBA00023015"/>
    </source>
</evidence>
<reference evidence="12" key="2">
    <citation type="submission" date="2017-06" db="EMBL/GenBank/DDBJ databases">
        <title>The pomegranate genome and the genomics of punicalagin biosynthesis.</title>
        <authorList>
            <person name="Xu C."/>
        </authorList>
    </citation>
    <scope>NUCLEOTIDE SEQUENCE [LARGE SCALE GENOMIC DNA]</scope>
    <source>
        <tissue evidence="12">Fresh leaf</tissue>
    </source>
</reference>
<dbReference type="Gene3D" id="1.10.10.10">
    <property type="entry name" value="Winged helix-like DNA-binding domain superfamily/Winged helix DNA-binding domain"/>
    <property type="match status" value="1"/>
</dbReference>
<dbReference type="PROSITE" id="PS00434">
    <property type="entry name" value="HSF_DOMAIN"/>
    <property type="match status" value="1"/>
</dbReference>
<accession>A0A218XNB0</accession>
<keyword evidence="15" id="KW-1185">Reference proteome</keyword>
<keyword evidence="9" id="KW-0175">Coiled coil</keyword>
<dbReference type="PRINTS" id="PR00056">
    <property type="entry name" value="HSFDOMAIN"/>
</dbReference>
<comment type="subcellular location">
    <subcellularLocation>
        <location evidence="1">Nucleus</location>
    </subcellularLocation>
</comment>
<dbReference type="SUPFAM" id="SSF46785">
    <property type="entry name" value="Winged helix' DNA-binding domain"/>
    <property type="match status" value="1"/>
</dbReference>
<dbReference type="GO" id="GO:0006357">
    <property type="term" value="P:regulation of transcription by RNA polymerase II"/>
    <property type="evidence" value="ECO:0007669"/>
    <property type="project" value="TreeGrafter"/>
</dbReference>
<dbReference type="PANTHER" id="PTHR10015:SF325">
    <property type="entry name" value="HEAT STRESS TRANSCRIPTION FACTOR A-8"/>
    <property type="match status" value="1"/>
</dbReference>
<feature type="coiled-coil region" evidence="9">
    <location>
        <begin position="133"/>
        <end position="160"/>
    </location>
</feature>
<evidence type="ECO:0000256" key="1">
    <source>
        <dbReference type="ARBA" id="ARBA00004123"/>
    </source>
</evidence>
<dbReference type="GO" id="GO:0005634">
    <property type="term" value="C:nucleus"/>
    <property type="evidence" value="ECO:0007669"/>
    <property type="project" value="UniProtKB-SubCell"/>
</dbReference>
<dbReference type="PANTHER" id="PTHR10015">
    <property type="entry name" value="HEAT SHOCK TRANSCRIPTION FACTOR"/>
    <property type="match status" value="1"/>
</dbReference>
<feature type="compositionally biased region" description="Acidic residues" evidence="10">
    <location>
        <begin position="358"/>
        <end position="372"/>
    </location>
</feature>
<comment type="caution">
    <text evidence="12">The sequence shown here is derived from an EMBL/GenBank/DDBJ whole genome shotgun (WGS) entry which is preliminary data.</text>
</comment>
<proteinExistence type="inferred from homology"/>
<keyword evidence="4" id="KW-0346">Stress response</keyword>
<dbReference type="EMBL" id="PGOL01001231">
    <property type="protein sequence ID" value="PKI59820.1"/>
    <property type="molecule type" value="Genomic_DNA"/>
</dbReference>
<keyword evidence="3" id="KW-0805">Transcription regulation</keyword>
<dbReference type="OrthoDB" id="60033at2759"/>
<name>A0A218XNB0_PUNGR</name>
<evidence type="ECO:0000259" key="11">
    <source>
        <dbReference type="PROSITE" id="PS00434"/>
    </source>
</evidence>
<dbReference type="GO" id="GO:0034605">
    <property type="term" value="P:cellular response to heat"/>
    <property type="evidence" value="ECO:0007669"/>
    <property type="project" value="TreeGrafter"/>
</dbReference>
<feature type="region of interest" description="Disordered" evidence="10">
    <location>
        <begin position="351"/>
        <end position="391"/>
    </location>
</feature>
<dbReference type="GeneID" id="116211640"/>
<feature type="region of interest" description="Disordered" evidence="10">
    <location>
        <begin position="101"/>
        <end position="128"/>
    </location>
</feature>
<reference evidence="13 15" key="3">
    <citation type="submission" date="2017-11" db="EMBL/GenBank/DDBJ databases">
        <title>De-novo sequencing of pomegranate (Punica granatum L.) genome.</title>
        <authorList>
            <person name="Akparov Z."/>
            <person name="Amiraslanov A."/>
            <person name="Hajiyeva S."/>
            <person name="Abbasov M."/>
            <person name="Kaur K."/>
            <person name="Hamwieh A."/>
            <person name="Solovyev V."/>
            <person name="Salamov A."/>
            <person name="Braich B."/>
            <person name="Kosarev P."/>
            <person name="Mahmoud A."/>
            <person name="Hajiyev E."/>
            <person name="Babayeva S."/>
            <person name="Izzatullayeva V."/>
            <person name="Mammadov A."/>
            <person name="Mammadov A."/>
            <person name="Sharifova S."/>
            <person name="Ojaghi J."/>
            <person name="Eynullazada K."/>
            <person name="Bayramov B."/>
            <person name="Abdulazimova A."/>
            <person name="Shahmuradov I."/>
        </authorList>
    </citation>
    <scope>NUCLEOTIDE SEQUENCE [LARGE SCALE GENOMIC DNA]</scope>
    <source>
        <strain evidence="13">AG2017</strain>
        <strain evidence="15">cv. AG2017</strain>
        <tissue evidence="13">Leaf</tissue>
    </source>
</reference>